<sequence>MSLPEAEGRRQGPGRQRKGSPSPRLGVSITSPVSSLEIGEVVSGARAQHAPSPHLPSHRIPHAAFRMTRHFQTRWWDERRRTGRLIRKSSLLPTTTPTTGNPAMPRAIAATDYSRPRPITAEKSELTVASPGQGKGFPSPWNDRFFQFGGNSRPSFDSRGRYEVSAGRPSQARIPNQARPSSLGGPFYGILSHLRKSSKLLWTGVVFNLIAKG</sequence>
<dbReference type="AlphaFoldDB" id="A0AAD7H1G7"/>
<keyword evidence="3" id="KW-1185">Reference proteome</keyword>
<feature type="region of interest" description="Disordered" evidence="1">
    <location>
        <begin position="151"/>
        <end position="179"/>
    </location>
</feature>
<organism evidence="2 3">
    <name type="scientific">Mycena metata</name>
    <dbReference type="NCBI Taxonomy" id="1033252"/>
    <lineage>
        <taxon>Eukaryota</taxon>
        <taxon>Fungi</taxon>
        <taxon>Dikarya</taxon>
        <taxon>Basidiomycota</taxon>
        <taxon>Agaricomycotina</taxon>
        <taxon>Agaricomycetes</taxon>
        <taxon>Agaricomycetidae</taxon>
        <taxon>Agaricales</taxon>
        <taxon>Marasmiineae</taxon>
        <taxon>Mycenaceae</taxon>
        <taxon>Mycena</taxon>
    </lineage>
</organism>
<feature type="compositionally biased region" description="Basic and acidic residues" evidence="1">
    <location>
        <begin position="1"/>
        <end position="10"/>
    </location>
</feature>
<gene>
    <name evidence="2" type="ORF">B0H16DRAFT_1703783</name>
</gene>
<feature type="region of interest" description="Disordered" evidence="1">
    <location>
        <begin position="1"/>
        <end position="32"/>
    </location>
</feature>
<evidence type="ECO:0000313" key="2">
    <source>
        <dbReference type="EMBL" id="KAJ7710038.1"/>
    </source>
</evidence>
<dbReference type="Proteomes" id="UP001215598">
    <property type="component" value="Unassembled WGS sequence"/>
</dbReference>
<accession>A0AAD7H1G7</accession>
<dbReference type="EMBL" id="JARKIB010000417">
    <property type="protein sequence ID" value="KAJ7710038.1"/>
    <property type="molecule type" value="Genomic_DNA"/>
</dbReference>
<proteinExistence type="predicted"/>
<comment type="caution">
    <text evidence="2">The sequence shown here is derived from an EMBL/GenBank/DDBJ whole genome shotgun (WGS) entry which is preliminary data.</text>
</comment>
<evidence type="ECO:0000256" key="1">
    <source>
        <dbReference type="SAM" id="MobiDB-lite"/>
    </source>
</evidence>
<name>A0AAD7H1G7_9AGAR</name>
<evidence type="ECO:0000313" key="3">
    <source>
        <dbReference type="Proteomes" id="UP001215598"/>
    </source>
</evidence>
<reference evidence="2" key="1">
    <citation type="submission" date="2023-03" db="EMBL/GenBank/DDBJ databases">
        <title>Massive genome expansion in bonnet fungi (Mycena s.s.) driven by repeated elements and novel gene families across ecological guilds.</title>
        <authorList>
            <consortium name="Lawrence Berkeley National Laboratory"/>
            <person name="Harder C.B."/>
            <person name="Miyauchi S."/>
            <person name="Viragh M."/>
            <person name="Kuo A."/>
            <person name="Thoen E."/>
            <person name="Andreopoulos B."/>
            <person name="Lu D."/>
            <person name="Skrede I."/>
            <person name="Drula E."/>
            <person name="Henrissat B."/>
            <person name="Morin E."/>
            <person name="Kohler A."/>
            <person name="Barry K."/>
            <person name="LaButti K."/>
            <person name="Morin E."/>
            <person name="Salamov A."/>
            <person name="Lipzen A."/>
            <person name="Mereny Z."/>
            <person name="Hegedus B."/>
            <person name="Baldrian P."/>
            <person name="Stursova M."/>
            <person name="Weitz H."/>
            <person name="Taylor A."/>
            <person name="Grigoriev I.V."/>
            <person name="Nagy L.G."/>
            <person name="Martin F."/>
            <person name="Kauserud H."/>
        </authorList>
    </citation>
    <scope>NUCLEOTIDE SEQUENCE</scope>
    <source>
        <strain evidence="2">CBHHK182m</strain>
    </source>
</reference>
<protein>
    <submittedName>
        <fullName evidence="2">Uncharacterized protein</fullName>
    </submittedName>
</protein>